<dbReference type="SMART" id="SM00298">
    <property type="entry name" value="CHROMO"/>
    <property type="match status" value="1"/>
</dbReference>
<evidence type="ECO:0000256" key="1">
    <source>
        <dbReference type="ARBA" id="ARBA00011353"/>
    </source>
</evidence>
<feature type="domain" description="Chromo" evidence="3">
    <location>
        <begin position="133"/>
        <end position="194"/>
    </location>
</feature>
<dbReference type="InterPro" id="IPR000953">
    <property type="entry name" value="Chromo/chromo_shadow_dom"/>
</dbReference>
<dbReference type="InterPro" id="IPR016197">
    <property type="entry name" value="Chromo-like_dom_sf"/>
</dbReference>
<comment type="caution">
    <text evidence="4">The sequence shown here is derived from an EMBL/GenBank/DDBJ whole genome shotgun (WGS) entry which is preliminary data.</text>
</comment>
<keyword evidence="5" id="KW-1185">Reference proteome</keyword>
<feature type="compositionally biased region" description="Low complexity" evidence="2">
    <location>
        <begin position="25"/>
        <end position="40"/>
    </location>
</feature>
<dbReference type="InterPro" id="IPR023780">
    <property type="entry name" value="Chromo_domain"/>
</dbReference>
<evidence type="ECO:0000313" key="5">
    <source>
        <dbReference type="Proteomes" id="UP000184255"/>
    </source>
</evidence>
<evidence type="ECO:0000259" key="3">
    <source>
        <dbReference type="PROSITE" id="PS50013"/>
    </source>
</evidence>
<dbReference type="Pfam" id="PF00385">
    <property type="entry name" value="Chromo"/>
    <property type="match status" value="1"/>
</dbReference>
<feature type="region of interest" description="Disordered" evidence="2">
    <location>
        <begin position="21"/>
        <end position="49"/>
    </location>
</feature>
<organism evidence="4 5">
    <name type="scientific">Fusarium mangiferae</name>
    <name type="common">Mango malformation disease fungus</name>
    <dbReference type="NCBI Taxonomy" id="192010"/>
    <lineage>
        <taxon>Eukaryota</taxon>
        <taxon>Fungi</taxon>
        <taxon>Dikarya</taxon>
        <taxon>Ascomycota</taxon>
        <taxon>Pezizomycotina</taxon>
        <taxon>Sordariomycetes</taxon>
        <taxon>Hypocreomycetidae</taxon>
        <taxon>Hypocreales</taxon>
        <taxon>Nectriaceae</taxon>
        <taxon>Fusarium</taxon>
        <taxon>Fusarium fujikuroi species complex</taxon>
    </lineage>
</organism>
<name>A0A1L7U7W4_FUSMA</name>
<dbReference type="CDD" id="cd00024">
    <property type="entry name" value="CD_CSD"/>
    <property type="match status" value="1"/>
</dbReference>
<dbReference type="EMBL" id="FCQH01000018">
    <property type="protein sequence ID" value="CVL06838.1"/>
    <property type="molecule type" value="Genomic_DNA"/>
</dbReference>
<dbReference type="GeneID" id="65091183"/>
<dbReference type="Gene3D" id="2.40.50.40">
    <property type="match status" value="1"/>
</dbReference>
<reference evidence="5" key="1">
    <citation type="journal article" date="2016" name="Genome Biol. Evol.">
        <title>Comparative 'omics' of the Fusarium fujikuroi species complex highlights differences in genetic potential and metabolite synthesis.</title>
        <authorList>
            <person name="Niehaus E.-M."/>
            <person name="Muensterkoetter M."/>
            <person name="Proctor R.H."/>
            <person name="Brown D.W."/>
            <person name="Sharon A."/>
            <person name="Idan Y."/>
            <person name="Oren-Young L."/>
            <person name="Sieber C.M."/>
            <person name="Novak O."/>
            <person name="Pencik A."/>
            <person name="Tarkowska D."/>
            <person name="Hromadova K."/>
            <person name="Freeman S."/>
            <person name="Maymon M."/>
            <person name="Elazar M."/>
            <person name="Youssef S.A."/>
            <person name="El-Shabrawy E.S.M."/>
            <person name="Shalaby A.B.A."/>
            <person name="Houterman P."/>
            <person name="Brock N.L."/>
            <person name="Burkhardt I."/>
            <person name="Tsavkelova E.A."/>
            <person name="Dickschat J.S."/>
            <person name="Galuszka P."/>
            <person name="Gueldener U."/>
            <person name="Tudzynski B."/>
        </authorList>
    </citation>
    <scope>NUCLEOTIDE SEQUENCE [LARGE SCALE GENOMIC DNA]</scope>
    <source>
        <strain evidence="5">MRC7560</strain>
    </source>
</reference>
<dbReference type="PROSITE" id="PS50013">
    <property type="entry name" value="CHROMO_2"/>
    <property type="match status" value="1"/>
</dbReference>
<comment type="subunit">
    <text evidence="1">Component of the NuA4 histone acetyltransferase complex.</text>
</comment>
<gene>
    <name evidence="4" type="ORF">FMAN_11933</name>
</gene>
<accession>A0A1L7U7W4</accession>
<protein>
    <recommendedName>
        <fullName evidence="3">Chromo domain-containing protein</fullName>
    </recommendedName>
</protein>
<dbReference type="VEuPathDB" id="FungiDB:FMAN_11933"/>
<dbReference type="RefSeq" id="XP_041690119.1">
    <property type="nucleotide sequence ID" value="XM_041824661.1"/>
</dbReference>
<proteinExistence type="predicted"/>
<dbReference type="GO" id="GO:0006338">
    <property type="term" value="P:chromatin remodeling"/>
    <property type="evidence" value="ECO:0007669"/>
    <property type="project" value="UniProtKB-ARBA"/>
</dbReference>
<sequence length="194" mass="22411">MSFYRTTGRYGAAKRSKSMNEEIVSISDSGSTTSSGSEDNGSSDEEPASREMLTYWRLSSIGKGDAYSPRAIRITSHVLVRHINSVWFTVEWNDGEESWEPESALQGYQPELVYAYWDAMQGGRERATKFNLFHVFTILEHRTKRDSSRRRAKKICYKVQWVGYDVKDHSWEPAAKVAHLVPWMKEEYDKMHGL</sequence>
<evidence type="ECO:0000313" key="4">
    <source>
        <dbReference type="EMBL" id="CVL06838.1"/>
    </source>
</evidence>
<evidence type="ECO:0000256" key="2">
    <source>
        <dbReference type="SAM" id="MobiDB-lite"/>
    </source>
</evidence>
<dbReference type="Proteomes" id="UP000184255">
    <property type="component" value="Unassembled WGS sequence"/>
</dbReference>
<dbReference type="AlphaFoldDB" id="A0A1L7U7W4"/>
<dbReference type="SUPFAM" id="SSF54160">
    <property type="entry name" value="Chromo domain-like"/>
    <property type="match status" value="1"/>
</dbReference>